<proteinExistence type="predicted"/>
<accession>A0ABZ2YCX5</accession>
<dbReference type="Pfam" id="PF14559">
    <property type="entry name" value="TPR_19"/>
    <property type="match status" value="1"/>
</dbReference>
<dbReference type="Pfam" id="PF13174">
    <property type="entry name" value="TPR_6"/>
    <property type="match status" value="1"/>
</dbReference>
<keyword evidence="2" id="KW-1185">Reference proteome</keyword>
<gene>
    <name evidence="1" type="ORF">QBE54_03755</name>
</gene>
<dbReference type="InterPro" id="IPR011990">
    <property type="entry name" value="TPR-like_helical_dom_sf"/>
</dbReference>
<sequence>MKKLIHLIWLSVPFLTAFFLWSASALDLLDQAQIMLEEGRTREAIDMLEKMLNVEEPEELAQVVETLYNLYLQEGEDKKAVEVLKMYIEKFPEAYQSYLFLYWIAKTEEESHNFDQALSLLKEIALNFPEGLPDPYRIREQAWEDFAYILHHVQKRYQEALGVYQNILSHFPENERKLAIMNEMANCYEKLGARERALAIYQEILCQATDPFYRKLATLKIKYLNSEPNWSRKTLTLLYKEIEAAFLSGNVSSLEKLARKGDFWVGQIFSEFEVMEFESLKPYFEEKLKVAKNIEIEKPASTNGFYTMQISNWPDSEYNILYLLIAQENYGWEWKGIILSNQELEKEAPQWWSGINFYF</sequence>
<name>A0ABZ2YCX5_9BACT</name>
<reference evidence="1 2" key="1">
    <citation type="submission" date="2023-03" db="EMBL/GenBank/DDBJ databases">
        <title>Novel Species.</title>
        <authorList>
            <person name="Ma S."/>
        </authorList>
    </citation>
    <scope>NUCLEOTIDE SEQUENCE [LARGE SCALE GENOMIC DNA]</scope>
    <source>
        <strain evidence="1 2">B11</strain>
    </source>
</reference>
<evidence type="ECO:0000313" key="1">
    <source>
        <dbReference type="EMBL" id="WZL76853.1"/>
    </source>
</evidence>
<evidence type="ECO:0000313" key="2">
    <source>
        <dbReference type="Proteomes" id="UP001461341"/>
    </source>
</evidence>
<dbReference type="RefSeq" id="WP_369019017.1">
    <property type="nucleotide sequence ID" value="NZ_CP121689.1"/>
</dbReference>
<protein>
    <submittedName>
        <fullName evidence="1">Tetratricopeptide repeat protein</fullName>
    </submittedName>
</protein>
<organism evidence="1 2">
    <name type="scientific">Thermatribacter velox</name>
    <dbReference type="NCBI Taxonomy" id="3039681"/>
    <lineage>
        <taxon>Bacteria</taxon>
        <taxon>Pseudomonadati</taxon>
        <taxon>Atribacterota</taxon>
        <taxon>Atribacteria</taxon>
        <taxon>Atribacterales</taxon>
        <taxon>Thermatribacteraceae</taxon>
        <taxon>Thermatribacter</taxon>
    </lineage>
</organism>
<dbReference type="Gene3D" id="1.25.40.10">
    <property type="entry name" value="Tetratricopeptide repeat domain"/>
    <property type="match status" value="2"/>
</dbReference>
<dbReference type="Proteomes" id="UP001461341">
    <property type="component" value="Chromosome"/>
</dbReference>
<dbReference type="SUPFAM" id="SSF48452">
    <property type="entry name" value="TPR-like"/>
    <property type="match status" value="1"/>
</dbReference>
<dbReference type="InterPro" id="IPR019734">
    <property type="entry name" value="TPR_rpt"/>
</dbReference>
<dbReference type="EMBL" id="CP121689">
    <property type="protein sequence ID" value="WZL76853.1"/>
    <property type="molecule type" value="Genomic_DNA"/>
</dbReference>